<dbReference type="GO" id="GO:0003723">
    <property type="term" value="F:RNA binding"/>
    <property type="evidence" value="ECO:0007669"/>
    <property type="project" value="InterPro"/>
</dbReference>
<dbReference type="InterPro" id="IPR032472">
    <property type="entry name" value="ArgoL2"/>
</dbReference>
<dbReference type="InterPro" id="IPR032473">
    <property type="entry name" value="Argonaute_Mid_dom"/>
</dbReference>
<dbReference type="InterPro" id="IPR036085">
    <property type="entry name" value="PAZ_dom_sf"/>
</dbReference>
<evidence type="ECO:0000313" key="3">
    <source>
        <dbReference type="EMBL" id="SJK96808.1"/>
    </source>
</evidence>
<keyword evidence="4" id="KW-1185">Reference proteome</keyword>
<dbReference type="Pfam" id="PF16488">
    <property type="entry name" value="ArgoL2"/>
    <property type="match status" value="1"/>
</dbReference>
<dbReference type="Pfam" id="PF16487">
    <property type="entry name" value="ArgoMid"/>
    <property type="match status" value="1"/>
</dbReference>
<evidence type="ECO:0008006" key="5">
    <source>
        <dbReference type="Google" id="ProtNLM"/>
    </source>
</evidence>
<dbReference type="OrthoDB" id="10252740at2759"/>
<dbReference type="PROSITE" id="PS50822">
    <property type="entry name" value="PIWI"/>
    <property type="match status" value="1"/>
</dbReference>
<proteinExistence type="predicted"/>
<dbReference type="SUPFAM" id="SSF101690">
    <property type="entry name" value="PAZ domain"/>
    <property type="match status" value="1"/>
</dbReference>
<sequence>MKPDPSVLKVTALKDAEVSVTTSHPCSIHSQATHERTIAPVLSGSITRGCRHIAVHRRLIGRRIPYLPTSPTLPTLHSLLKWFHQEWRVVSEEGPHILPGKALPSSVEALEGEVAGGQVVGGQAPRGEEASLGNNPVPASPFPAVGVRRPGFGSAGRQTTVLVNACEMNIPDITVYHYDGKTSPSLLSDDLHGYTMEKSLRAAFNLQLIEALQSQHPDVFIKAAVYDGKKNLYTSFKLDFGGEVSRQFNVTWTEGSRVSNFKIKITEAREISMEVLRRYTEGQQSWDENVSTGLTALNIVIRMEPSLNHPFRVRSFYSDKIKAPLANTGLEAWQGYFQSVRPALNRLLVNIDISTGVMFKPGSLIETCLEFFTGNRRENADRYLRAIGPQAIPLAQRRRLQTFLFGVKVETESAASGKKLISIHKLAERDAASTMFTPTGGRQTSVAQYYAQANQRLRYPNIICVQTAKGAVIPLERCYIVPGQLSRAELNPDATRAMVEFATKKPDQRLSAIRAGIQVLAYGQSKYVRDFGLDIQTGSLPMEIPARMINAPELKYGPGSKQATVRPRDGAWNLVDKKFSKPMSLGHWIVVIFMQQNRFSPDDAKRTITGLIQGCEAVGMQVPEKQPSFFYKNPQSNVDQSIFDAVAQNRAERKTMPTFIVCILPDGSNADLYTAVKHCGDIKRGVANQCLRVGKCRNARPQYWANVALKINAKLGGVNVIPDPKSAPIISDPRMPTIVMGADVMHPAPGSQSPSYASVVASIDSDGARYMAKTTLQLGRQEMIADLRTMAKDLLLAYMGYRSGMEKVSTLPKRLIFFRDGVSEGEFKRVLDLELPELEAACRDAKMNPPPKITFIIVGKRHHMRFFPKDAKDKDTKSGNLLPGTVIDQAITNPVEFDFYLQSHGGLLGTSKSSHYNVVYDEFGFSADAIQSLAYTLCFTYARSTRSVSIPTPVYYAHIVCSRAKTHYNPQGAPSSVVSGGSQTREETLDKHRGQYLPVHDTQSKRMYFM</sequence>
<name>A0A284QK13_ARMOS</name>
<dbReference type="STRING" id="47428.A0A284QK13"/>
<dbReference type="SMART" id="SM01163">
    <property type="entry name" value="DUF1785"/>
    <property type="match status" value="1"/>
</dbReference>
<dbReference type="InterPro" id="IPR012337">
    <property type="entry name" value="RNaseH-like_sf"/>
</dbReference>
<dbReference type="Gene3D" id="2.170.260.10">
    <property type="entry name" value="paz domain"/>
    <property type="match status" value="1"/>
</dbReference>
<dbReference type="Pfam" id="PF08699">
    <property type="entry name" value="ArgoL1"/>
    <property type="match status" value="1"/>
</dbReference>
<dbReference type="Pfam" id="PF02171">
    <property type="entry name" value="Piwi"/>
    <property type="match status" value="1"/>
</dbReference>
<dbReference type="PROSITE" id="PS50821">
    <property type="entry name" value="PAZ"/>
    <property type="match status" value="1"/>
</dbReference>
<dbReference type="PANTHER" id="PTHR22891">
    <property type="entry name" value="EUKARYOTIC TRANSLATION INITIATION FACTOR 2C"/>
    <property type="match status" value="1"/>
</dbReference>
<dbReference type="AlphaFoldDB" id="A0A284QK13"/>
<dbReference type="InterPro" id="IPR003165">
    <property type="entry name" value="Piwi"/>
</dbReference>
<evidence type="ECO:0000313" key="4">
    <source>
        <dbReference type="Proteomes" id="UP000219338"/>
    </source>
</evidence>
<dbReference type="Pfam" id="PF16486">
    <property type="entry name" value="ArgoN"/>
    <property type="match status" value="1"/>
</dbReference>
<dbReference type="Pfam" id="PF02170">
    <property type="entry name" value="PAZ"/>
    <property type="match status" value="1"/>
</dbReference>
<dbReference type="SUPFAM" id="SSF53098">
    <property type="entry name" value="Ribonuclease H-like"/>
    <property type="match status" value="1"/>
</dbReference>
<dbReference type="Gene3D" id="3.30.420.10">
    <property type="entry name" value="Ribonuclease H-like superfamily/Ribonuclease H"/>
    <property type="match status" value="1"/>
</dbReference>
<dbReference type="OMA" id="IERWAIC"/>
<gene>
    <name evidence="3" type="ORF">ARMOST_00054</name>
</gene>
<organism evidence="3 4">
    <name type="scientific">Armillaria ostoyae</name>
    <name type="common">Armillaria root rot fungus</name>
    <dbReference type="NCBI Taxonomy" id="47428"/>
    <lineage>
        <taxon>Eukaryota</taxon>
        <taxon>Fungi</taxon>
        <taxon>Dikarya</taxon>
        <taxon>Basidiomycota</taxon>
        <taxon>Agaricomycotina</taxon>
        <taxon>Agaricomycetes</taxon>
        <taxon>Agaricomycetidae</taxon>
        <taxon>Agaricales</taxon>
        <taxon>Marasmiineae</taxon>
        <taxon>Physalacriaceae</taxon>
        <taxon>Armillaria</taxon>
    </lineage>
</organism>
<dbReference type="Proteomes" id="UP000219338">
    <property type="component" value="Unassembled WGS sequence"/>
</dbReference>
<dbReference type="CDD" id="cd04657">
    <property type="entry name" value="Piwi_ago-like"/>
    <property type="match status" value="1"/>
</dbReference>
<protein>
    <recommendedName>
        <fullName evidence="5">Piwi-domain-containing protein</fullName>
    </recommendedName>
</protein>
<dbReference type="SMART" id="SM00950">
    <property type="entry name" value="Piwi"/>
    <property type="match status" value="1"/>
</dbReference>
<dbReference type="Gene3D" id="3.40.50.2300">
    <property type="match status" value="1"/>
</dbReference>
<feature type="domain" description="Piwi" evidence="2">
    <location>
        <begin position="659"/>
        <end position="969"/>
    </location>
</feature>
<dbReference type="InterPro" id="IPR036397">
    <property type="entry name" value="RNaseH_sf"/>
</dbReference>
<dbReference type="InterPro" id="IPR032474">
    <property type="entry name" value="Argonaute_N"/>
</dbReference>
<feature type="domain" description="PAZ" evidence="1">
    <location>
        <begin position="367"/>
        <end position="482"/>
    </location>
</feature>
<accession>A0A284QK13</accession>
<evidence type="ECO:0000259" key="1">
    <source>
        <dbReference type="PROSITE" id="PS50821"/>
    </source>
</evidence>
<dbReference type="EMBL" id="FUEG01000001">
    <property type="protein sequence ID" value="SJK96808.1"/>
    <property type="molecule type" value="Genomic_DNA"/>
</dbReference>
<dbReference type="InterPro" id="IPR014811">
    <property type="entry name" value="ArgoL1"/>
</dbReference>
<reference evidence="4" key="1">
    <citation type="journal article" date="2017" name="Nat. Ecol. Evol.">
        <title>Genome expansion and lineage-specific genetic innovations in the forest pathogenic fungi Armillaria.</title>
        <authorList>
            <person name="Sipos G."/>
            <person name="Prasanna A.N."/>
            <person name="Walter M.C."/>
            <person name="O'Connor E."/>
            <person name="Balint B."/>
            <person name="Krizsan K."/>
            <person name="Kiss B."/>
            <person name="Hess J."/>
            <person name="Varga T."/>
            <person name="Slot J."/>
            <person name="Riley R."/>
            <person name="Boka B."/>
            <person name="Rigling D."/>
            <person name="Barry K."/>
            <person name="Lee J."/>
            <person name="Mihaltcheva S."/>
            <person name="LaButti K."/>
            <person name="Lipzen A."/>
            <person name="Waldron R."/>
            <person name="Moloney N.M."/>
            <person name="Sperisen C."/>
            <person name="Kredics L."/>
            <person name="Vagvoelgyi C."/>
            <person name="Patrignani A."/>
            <person name="Fitzpatrick D."/>
            <person name="Nagy I."/>
            <person name="Doyle S."/>
            <person name="Anderson J.B."/>
            <person name="Grigoriev I.V."/>
            <person name="Gueldener U."/>
            <person name="Muensterkoetter M."/>
            <person name="Nagy L.G."/>
        </authorList>
    </citation>
    <scope>NUCLEOTIDE SEQUENCE [LARGE SCALE GENOMIC DNA]</scope>
    <source>
        <strain evidence="4">C18/9</strain>
    </source>
</reference>
<dbReference type="InterPro" id="IPR045246">
    <property type="entry name" value="Piwi_ago-like"/>
</dbReference>
<evidence type="ECO:0000259" key="2">
    <source>
        <dbReference type="PROSITE" id="PS50822"/>
    </source>
</evidence>
<dbReference type="InterPro" id="IPR003100">
    <property type="entry name" value="PAZ_dom"/>
</dbReference>
<dbReference type="CDD" id="cd02846">
    <property type="entry name" value="PAZ_argonaute_like"/>
    <property type="match status" value="1"/>
</dbReference>